<proteinExistence type="predicted"/>
<dbReference type="AlphaFoldDB" id="A0A9D3UVW9"/>
<keyword evidence="2" id="KW-1185">Reference proteome</keyword>
<sequence length="142" mass="15615">MNHALAAQGIQIPNFAYNFSITKGLNWLSDASDGSFLLPLHMTESAEGSAIDRHFSEFVSTEGLTREINEYMDVRSFIQNIRGDPSGTIVGEGSASRLTEGISEAGMKKKENENVYQSIMGALKRAHELHANLDGENKKLLE</sequence>
<evidence type="ECO:0000313" key="1">
    <source>
        <dbReference type="EMBL" id="KAH1063360.1"/>
    </source>
</evidence>
<dbReference type="EMBL" id="JAIQCV010000009">
    <property type="protein sequence ID" value="KAH1063360.1"/>
    <property type="molecule type" value="Genomic_DNA"/>
</dbReference>
<dbReference type="Proteomes" id="UP000828251">
    <property type="component" value="Unassembled WGS sequence"/>
</dbReference>
<comment type="caution">
    <text evidence="1">The sequence shown here is derived from an EMBL/GenBank/DDBJ whole genome shotgun (WGS) entry which is preliminary data.</text>
</comment>
<organism evidence="1 2">
    <name type="scientific">Gossypium stocksii</name>
    <dbReference type="NCBI Taxonomy" id="47602"/>
    <lineage>
        <taxon>Eukaryota</taxon>
        <taxon>Viridiplantae</taxon>
        <taxon>Streptophyta</taxon>
        <taxon>Embryophyta</taxon>
        <taxon>Tracheophyta</taxon>
        <taxon>Spermatophyta</taxon>
        <taxon>Magnoliopsida</taxon>
        <taxon>eudicotyledons</taxon>
        <taxon>Gunneridae</taxon>
        <taxon>Pentapetalae</taxon>
        <taxon>rosids</taxon>
        <taxon>malvids</taxon>
        <taxon>Malvales</taxon>
        <taxon>Malvaceae</taxon>
        <taxon>Malvoideae</taxon>
        <taxon>Gossypium</taxon>
    </lineage>
</organism>
<gene>
    <name evidence="1" type="ORF">J1N35_028347</name>
</gene>
<protein>
    <submittedName>
        <fullName evidence="1">Uncharacterized protein</fullName>
    </submittedName>
</protein>
<accession>A0A9D3UVW9</accession>
<reference evidence="1 2" key="1">
    <citation type="journal article" date="2021" name="Plant Biotechnol. J.">
        <title>Multi-omics assisted identification of the key and species-specific regulatory components of drought-tolerant mechanisms in Gossypium stocksii.</title>
        <authorList>
            <person name="Yu D."/>
            <person name="Ke L."/>
            <person name="Zhang D."/>
            <person name="Wu Y."/>
            <person name="Sun Y."/>
            <person name="Mei J."/>
            <person name="Sun J."/>
            <person name="Sun Y."/>
        </authorList>
    </citation>
    <scope>NUCLEOTIDE SEQUENCE [LARGE SCALE GENOMIC DNA]</scope>
    <source>
        <strain evidence="2">cv. E1</strain>
        <tissue evidence="1">Leaf</tissue>
    </source>
</reference>
<evidence type="ECO:0000313" key="2">
    <source>
        <dbReference type="Proteomes" id="UP000828251"/>
    </source>
</evidence>
<name>A0A9D3UVW9_9ROSI</name>